<dbReference type="InterPro" id="IPR058240">
    <property type="entry name" value="rSAM_sf"/>
</dbReference>
<protein>
    <submittedName>
        <fullName evidence="8">Radical SAM protein</fullName>
    </submittedName>
</protein>
<accession>A0A8J3IGE7</accession>
<dbReference type="InterPro" id="IPR034391">
    <property type="entry name" value="AdoMet-like_SPASM_containing"/>
</dbReference>
<dbReference type="SFLD" id="SFLDG01067">
    <property type="entry name" value="SPASM/twitch_domain_containing"/>
    <property type="match status" value="1"/>
</dbReference>
<evidence type="ECO:0000313" key="9">
    <source>
        <dbReference type="Proteomes" id="UP000597444"/>
    </source>
</evidence>
<dbReference type="PROSITE" id="PS51918">
    <property type="entry name" value="RADICAL_SAM"/>
    <property type="match status" value="1"/>
</dbReference>
<evidence type="ECO:0000256" key="6">
    <source>
        <dbReference type="ARBA" id="ARBA00023014"/>
    </source>
</evidence>
<dbReference type="SMART" id="SM00729">
    <property type="entry name" value="Elp3"/>
    <property type="match status" value="1"/>
</dbReference>
<dbReference type="InterPro" id="IPR007197">
    <property type="entry name" value="rSAM"/>
</dbReference>
<dbReference type="InterPro" id="IPR006638">
    <property type="entry name" value="Elp3/MiaA/NifB-like_rSAM"/>
</dbReference>
<dbReference type="Pfam" id="PF04055">
    <property type="entry name" value="Radical_SAM"/>
    <property type="match status" value="1"/>
</dbReference>
<dbReference type="CDD" id="cd21109">
    <property type="entry name" value="SPASM"/>
    <property type="match status" value="1"/>
</dbReference>
<keyword evidence="6" id="KW-0411">Iron-sulfur</keyword>
<keyword evidence="4" id="KW-0479">Metal-binding</keyword>
<dbReference type="AlphaFoldDB" id="A0A8J3IGE7"/>
<evidence type="ECO:0000256" key="1">
    <source>
        <dbReference type="ARBA" id="ARBA00001966"/>
    </source>
</evidence>
<dbReference type="SUPFAM" id="SSF102114">
    <property type="entry name" value="Radical SAM enzymes"/>
    <property type="match status" value="1"/>
</dbReference>
<evidence type="ECO:0000259" key="7">
    <source>
        <dbReference type="PROSITE" id="PS51918"/>
    </source>
</evidence>
<feature type="domain" description="Radical SAM core" evidence="7">
    <location>
        <begin position="1"/>
        <end position="239"/>
    </location>
</feature>
<comment type="caution">
    <text evidence="8">The sequence shown here is derived from an EMBL/GenBank/DDBJ whole genome shotgun (WGS) entry which is preliminary data.</text>
</comment>
<dbReference type="RefSeq" id="WP_220204879.1">
    <property type="nucleotide sequence ID" value="NZ_BNJK01000001.1"/>
</dbReference>
<dbReference type="PANTHER" id="PTHR11228:SF7">
    <property type="entry name" value="PQQA PEPTIDE CYCLASE"/>
    <property type="match status" value="1"/>
</dbReference>
<dbReference type="Gene3D" id="3.20.20.70">
    <property type="entry name" value="Aldolase class I"/>
    <property type="match status" value="1"/>
</dbReference>
<dbReference type="SFLD" id="SFLDG01387">
    <property type="entry name" value="BtrN-like_SPASM_domain_contain"/>
    <property type="match status" value="1"/>
</dbReference>
<dbReference type="InterPro" id="IPR050377">
    <property type="entry name" value="Radical_SAM_PqqE_MftC-like"/>
</dbReference>
<keyword evidence="5" id="KW-0408">Iron</keyword>
<gene>
    <name evidence="8" type="ORF">KSF_041690</name>
</gene>
<comment type="cofactor">
    <cofactor evidence="1">
        <name>[4Fe-4S] cluster</name>
        <dbReference type="ChEBI" id="CHEBI:49883"/>
    </cofactor>
</comment>
<keyword evidence="3" id="KW-0949">S-adenosyl-L-methionine</keyword>
<dbReference type="GO" id="GO:0003824">
    <property type="term" value="F:catalytic activity"/>
    <property type="evidence" value="ECO:0007669"/>
    <property type="project" value="InterPro"/>
</dbReference>
<evidence type="ECO:0000256" key="4">
    <source>
        <dbReference type="ARBA" id="ARBA00022723"/>
    </source>
</evidence>
<dbReference type="PANTHER" id="PTHR11228">
    <property type="entry name" value="RADICAL SAM DOMAIN PROTEIN"/>
    <property type="match status" value="1"/>
</dbReference>
<dbReference type="SFLD" id="SFLDS00029">
    <property type="entry name" value="Radical_SAM"/>
    <property type="match status" value="1"/>
</dbReference>
<dbReference type="InterPro" id="IPR023885">
    <property type="entry name" value="4Fe4S-binding_SPASM_dom"/>
</dbReference>
<reference evidence="8" key="1">
    <citation type="submission" date="2020-10" db="EMBL/GenBank/DDBJ databases">
        <title>Taxonomic study of unclassified bacteria belonging to the class Ktedonobacteria.</title>
        <authorList>
            <person name="Yabe S."/>
            <person name="Wang C.M."/>
            <person name="Zheng Y."/>
            <person name="Sakai Y."/>
            <person name="Cavaletti L."/>
            <person name="Monciardini P."/>
            <person name="Donadio S."/>
        </authorList>
    </citation>
    <scope>NUCLEOTIDE SEQUENCE</scope>
    <source>
        <strain evidence="8">ID150040</strain>
    </source>
</reference>
<evidence type="ECO:0000256" key="5">
    <source>
        <dbReference type="ARBA" id="ARBA00023004"/>
    </source>
</evidence>
<evidence type="ECO:0000256" key="2">
    <source>
        <dbReference type="ARBA" id="ARBA00022485"/>
    </source>
</evidence>
<organism evidence="8 9">
    <name type="scientific">Reticulibacter mediterranei</name>
    <dbReference type="NCBI Taxonomy" id="2778369"/>
    <lineage>
        <taxon>Bacteria</taxon>
        <taxon>Bacillati</taxon>
        <taxon>Chloroflexota</taxon>
        <taxon>Ktedonobacteria</taxon>
        <taxon>Ktedonobacterales</taxon>
        <taxon>Reticulibacteraceae</taxon>
        <taxon>Reticulibacter</taxon>
    </lineage>
</organism>
<dbReference type="InterPro" id="IPR013785">
    <property type="entry name" value="Aldolase_TIM"/>
</dbReference>
<proteinExistence type="predicted"/>
<keyword evidence="2" id="KW-0004">4Fe-4S</keyword>
<dbReference type="Pfam" id="PF13186">
    <property type="entry name" value="SPASM"/>
    <property type="match status" value="1"/>
</dbReference>
<dbReference type="EMBL" id="BNJK01000001">
    <property type="protein sequence ID" value="GHO94121.1"/>
    <property type="molecule type" value="Genomic_DNA"/>
</dbReference>
<dbReference type="Proteomes" id="UP000597444">
    <property type="component" value="Unassembled WGS sequence"/>
</dbReference>
<name>A0A8J3IGE7_9CHLR</name>
<dbReference type="GO" id="GO:0046872">
    <property type="term" value="F:metal ion binding"/>
    <property type="evidence" value="ECO:0007669"/>
    <property type="project" value="UniProtKB-KW"/>
</dbReference>
<sequence>MQLPEYIQIEPVGQCNLRCQMCSIQFRQDGPPYGPPAFMDLDTFTSIIDQFPQLKEIHLQGLGEPMMHPRFFDMVEYATGRGVQVSTNSNLTLLNDRRADRCIISGLHSLHISLDAATAETYERIRVRAHFDRVVNNIERILAARQRAGSAQPHLRMVMVIMRQNLPELPAIVRFAAQYEMESIFVQHLCHDFGESSLPANYLPMRDFVQEQTLLEEEPQRIERYFGEAREVARQLNIDLRLPRTRLRMHPPGTPGPQRCDWPWTGAYFSYQGYSMPCCMVSTPDRINFGKITEQSADTLWNSAPYQQFRDQLSSEEPPEVCRSCSLYHGTF</sequence>
<evidence type="ECO:0000313" key="8">
    <source>
        <dbReference type="EMBL" id="GHO94121.1"/>
    </source>
</evidence>
<dbReference type="GO" id="GO:0051536">
    <property type="term" value="F:iron-sulfur cluster binding"/>
    <property type="evidence" value="ECO:0007669"/>
    <property type="project" value="UniProtKB-KW"/>
</dbReference>
<dbReference type="CDD" id="cd01335">
    <property type="entry name" value="Radical_SAM"/>
    <property type="match status" value="1"/>
</dbReference>
<keyword evidence="9" id="KW-1185">Reference proteome</keyword>
<evidence type="ECO:0000256" key="3">
    <source>
        <dbReference type="ARBA" id="ARBA00022691"/>
    </source>
</evidence>